<sequence length="241" mass="26628">MSDEIFANPRLARVYDAFDDNREDLDAYLRLADDLGALHVVDVGCGTGTLAIMLAARGRTVTGIDPATASLDVARRKPGAEAVNWIRGDAQDLDLTGVDLITMTGNMVQAITDPDGWDAALNACSHALRPGGHLVFESRNPAFRAWEGWTADRTRLTRDIDGIGLVEQWFQLIDVDWPLVTFRGTWRFHDDGAVLTSMSTLRFRERGELESAVTSHGLEVVDVREAPDRPGREFVVIARRP</sequence>
<keyword evidence="2" id="KW-0489">Methyltransferase</keyword>
<evidence type="ECO:0000313" key="2">
    <source>
        <dbReference type="EMBL" id="MBT0769026.1"/>
    </source>
</evidence>
<evidence type="ECO:0000313" key="3">
    <source>
        <dbReference type="Proteomes" id="UP001197247"/>
    </source>
</evidence>
<proteinExistence type="predicted"/>
<dbReference type="Proteomes" id="UP001197247">
    <property type="component" value="Unassembled WGS sequence"/>
</dbReference>
<dbReference type="PANTHER" id="PTHR43591">
    <property type="entry name" value="METHYLTRANSFERASE"/>
    <property type="match status" value="1"/>
</dbReference>
<feature type="domain" description="Methyltransferase" evidence="1">
    <location>
        <begin position="40"/>
        <end position="132"/>
    </location>
</feature>
<name>A0ABS5TDA7_9ACTN</name>
<reference evidence="2 3" key="1">
    <citation type="submission" date="2021-05" db="EMBL/GenBank/DDBJ databases">
        <title>Kineosporia and Streptomyces sp. nov. two new marine actinobacteria isolated from Coral.</title>
        <authorList>
            <person name="Buangrab K."/>
            <person name="Sutthacheep M."/>
            <person name="Yeemin T."/>
            <person name="Harunari E."/>
            <person name="Igarashi Y."/>
            <person name="Kanchanasin P."/>
            <person name="Tanasupawat S."/>
            <person name="Phongsopitanun W."/>
        </authorList>
    </citation>
    <scope>NUCLEOTIDE SEQUENCE [LARGE SCALE GENOMIC DNA]</scope>
    <source>
        <strain evidence="2 3">J2-2</strain>
    </source>
</reference>
<dbReference type="SUPFAM" id="SSF53335">
    <property type="entry name" value="S-adenosyl-L-methionine-dependent methyltransferases"/>
    <property type="match status" value="1"/>
</dbReference>
<dbReference type="InterPro" id="IPR029063">
    <property type="entry name" value="SAM-dependent_MTases_sf"/>
</dbReference>
<comment type="caution">
    <text evidence="2">The sequence shown here is derived from an EMBL/GenBank/DDBJ whole genome shotgun (WGS) entry which is preliminary data.</text>
</comment>
<keyword evidence="3" id="KW-1185">Reference proteome</keyword>
<dbReference type="InterPro" id="IPR041698">
    <property type="entry name" value="Methyltransf_25"/>
</dbReference>
<protein>
    <submittedName>
        <fullName evidence="2">Class I SAM-dependent methyltransferase</fullName>
    </submittedName>
</protein>
<dbReference type="PANTHER" id="PTHR43591:SF110">
    <property type="entry name" value="RHODANESE DOMAIN-CONTAINING PROTEIN"/>
    <property type="match status" value="1"/>
</dbReference>
<dbReference type="EMBL" id="JAHBAY010000003">
    <property type="protein sequence ID" value="MBT0769026.1"/>
    <property type="molecule type" value="Genomic_DNA"/>
</dbReference>
<organism evidence="2 3">
    <name type="scientific">Kineosporia corallincola</name>
    <dbReference type="NCBI Taxonomy" id="2835133"/>
    <lineage>
        <taxon>Bacteria</taxon>
        <taxon>Bacillati</taxon>
        <taxon>Actinomycetota</taxon>
        <taxon>Actinomycetes</taxon>
        <taxon>Kineosporiales</taxon>
        <taxon>Kineosporiaceae</taxon>
        <taxon>Kineosporia</taxon>
    </lineage>
</organism>
<dbReference type="Pfam" id="PF13649">
    <property type="entry name" value="Methyltransf_25"/>
    <property type="match status" value="1"/>
</dbReference>
<dbReference type="Gene3D" id="3.40.50.150">
    <property type="entry name" value="Vaccinia Virus protein VP39"/>
    <property type="match status" value="1"/>
</dbReference>
<dbReference type="RefSeq" id="WP_214155318.1">
    <property type="nucleotide sequence ID" value="NZ_JAHBAY010000003.1"/>
</dbReference>
<keyword evidence="2" id="KW-0808">Transferase</keyword>
<gene>
    <name evidence="2" type="ORF">KIH74_08815</name>
</gene>
<dbReference type="GO" id="GO:0032259">
    <property type="term" value="P:methylation"/>
    <property type="evidence" value="ECO:0007669"/>
    <property type="project" value="UniProtKB-KW"/>
</dbReference>
<dbReference type="CDD" id="cd02440">
    <property type="entry name" value="AdoMet_MTases"/>
    <property type="match status" value="1"/>
</dbReference>
<evidence type="ECO:0000259" key="1">
    <source>
        <dbReference type="Pfam" id="PF13649"/>
    </source>
</evidence>
<dbReference type="GO" id="GO:0008168">
    <property type="term" value="F:methyltransferase activity"/>
    <property type="evidence" value="ECO:0007669"/>
    <property type="project" value="UniProtKB-KW"/>
</dbReference>
<accession>A0ABS5TDA7</accession>